<dbReference type="GO" id="GO:0035435">
    <property type="term" value="P:phosphate ion transmembrane transport"/>
    <property type="evidence" value="ECO:0007669"/>
    <property type="project" value="InterPro"/>
</dbReference>
<feature type="signal peptide" evidence="6">
    <location>
        <begin position="1"/>
        <end position="22"/>
    </location>
</feature>
<evidence type="ECO:0000313" key="9">
    <source>
        <dbReference type="Proteomes" id="UP000014417"/>
    </source>
</evidence>
<evidence type="ECO:0000313" key="8">
    <source>
        <dbReference type="EMBL" id="EPD32287.1"/>
    </source>
</evidence>
<dbReference type="PANTHER" id="PTHR42996">
    <property type="entry name" value="PHOSPHATE-BINDING PROTEIN PSTS"/>
    <property type="match status" value="1"/>
</dbReference>
<evidence type="ECO:0000259" key="7">
    <source>
        <dbReference type="Pfam" id="PF12849"/>
    </source>
</evidence>
<dbReference type="RefSeq" id="WP_016456662.1">
    <property type="nucleotide sequence ID" value="NZ_KE150269.1"/>
</dbReference>
<dbReference type="GO" id="GO:0042301">
    <property type="term" value="F:phosphate ion binding"/>
    <property type="evidence" value="ECO:0007669"/>
    <property type="project" value="InterPro"/>
</dbReference>
<dbReference type="PANTHER" id="PTHR42996:SF1">
    <property type="entry name" value="PHOSPHATE-BINDING PROTEIN PSTS"/>
    <property type="match status" value="1"/>
</dbReference>
<comment type="caution">
    <text evidence="8">The sequence shown here is derived from an EMBL/GenBank/DDBJ whole genome shotgun (WGS) entry which is preliminary data.</text>
</comment>
<accession>S2WI59</accession>
<name>S2WI59_9ACTN</name>
<feature type="domain" description="PBP" evidence="7">
    <location>
        <begin position="34"/>
        <end position="333"/>
    </location>
</feature>
<dbReference type="PATRIC" id="fig|883161.3.peg.1843"/>
<dbReference type="GO" id="GO:0043190">
    <property type="term" value="C:ATP-binding cassette (ABC) transporter complex"/>
    <property type="evidence" value="ECO:0007669"/>
    <property type="project" value="InterPro"/>
</dbReference>
<keyword evidence="3 4" id="KW-0592">Phosphate transport</keyword>
<dbReference type="EMBL" id="AGZR01000009">
    <property type="protein sequence ID" value="EPD32287.1"/>
    <property type="molecule type" value="Genomic_DNA"/>
</dbReference>
<feature type="compositionally biased region" description="Low complexity" evidence="5">
    <location>
        <begin position="27"/>
        <end position="44"/>
    </location>
</feature>
<comment type="similarity">
    <text evidence="1 4">Belongs to the PstS family.</text>
</comment>
<dbReference type="InterPro" id="IPR050962">
    <property type="entry name" value="Phosphate-bind_PstS"/>
</dbReference>
<dbReference type="OrthoDB" id="9801510at2"/>
<dbReference type="Pfam" id="PF12849">
    <property type="entry name" value="PBP_like_2"/>
    <property type="match status" value="1"/>
</dbReference>
<dbReference type="SUPFAM" id="SSF53850">
    <property type="entry name" value="Periplasmic binding protein-like II"/>
    <property type="match status" value="1"/>
</dbReference>
<dbReference type="PROSITE" id="PS51257">
    <property type="entry name" value="PROKAR_LIPOPROTEIN"/>
    <property type="match status" value="1"/>
</dbReference>
<dbReference type="Proteomes" id="UP000014417">
    <property type="component" value="Unassembled WGS sequence"/>
</dbReference>
<sequence length="364" mass="37383">MKTLRTGAAVAAALAFSLTLSACGGSNGTTTDTSSAASSLSGNLHGQGASSMGAAQETWIADFQTDNPGVTVNYAPEGSSAGIKAMTEGSADFGGSDAYMDDEEMAQKHPNCGEGGVINLPVYISPIAIAYNLDGVDELNLTADVIAKIFTGQITKWNDPAIAELNSKATLPDLAITPVHRGDGSGTTQNFTDTLSKVAPDVWTYKPSKGWPAELTNGEAAQKTNGVASALSSGKGYIGYIDASGVTSELKTVNYAPKAGDEFVGPTAEAAAQVVDNSKKVEGRAENDYSIDLDRTAAGYPFVLIAYAMACQNYTDAATGELVNAYLSYVVSEDGQQAAADEVASAPLSGDLATNVRKAAASIK</sequence>
<keyword evidence="9" id="KW-1185">Reference proteome</keyword>
<protein>
    <recommendedName>
        <fullName evidence="4">Phosphate-binding protein</fullName>
    </recommendedName>
</protein>
<dbReference type="AlphaFoldDB" id="S2WI59"/>
<proteinExistence type="inferred from homology"/>
<evidence type="ECO:0000256" key="2">
    <source>
        <dbReference type="ARBA" id="ARBA00022448"/>
    </source>
</evidence>
<dbReference type="Gene3D" id="3.40.190.10">
    <property type="entry name" value="Periplasmic binding protein-like II"/>
    <property type="match status" value="2"/>
</dbReference>
<gene>
    <name evidence="8" type="ORF">HMPREF9306_01856</name>
</gene>
<keyword evidence="2 4" id="KW-0813">Transport</keyword>
<dbReference type="STRING" id="883161.HMPREF9306_01856"/>
<evidence type="ECO:0000256" key="3">
    <source>
        <dbReference type="ARBA" id="ARBA00022592"/>
    </source>
</evidence>
<dbReference type="PIRSF" id="PIRSF002756">
    <property type="entry name" value="PstS"/>
    <property type="match status" value="1"/>
</dbReference>
<feature type="chain" id="PRO_5038345149" description="Phosphate-binding protein" evidence="6">
    <location>
        <begin position="23"/>
        <end position="364"/>
    </location>
</feature>
<reference evidence="8 9" key="1">
    <citation type="submission" date="2013-04" db="EMBL/GenBank/DDBJ databases">
        <title>The Genome Sequence of Propionimicrobium lymphophilum ACS-093-V-SCH5.</title>
        <authorList>
            <consortium name="The Broad Institute Genomics Platform"/>
            <person name="Earl A."/>
            <person name="Ward D."/>
            <person name="Feldgarden M."/>
            <person name="Gevers D."/>
            <person name="Saerens B."/>
            <person name="Vaneechoutte M."/>
            <person name="Walker B."/>
            <person name="Young S."/>
            <person name="Zeng Q."/>
            <person name="Gargeya S."/>
            <person name="Fitzgerald M."/>
            <person name="Haas B."/>
            <person name="Abouelleil A."/>
            <person name="Allen A.W."/>
            <person name="Alvarado L."/>
            <person name="Arachchi H.M."/>
            <person name="Berlin A.M."/>
            <person name="Chapman S.B."/>
            <person name="Gainer-Dewar J."/>
            <person name="Goldberg J."/>
            <person name="Griggs A."/>
            <person name="Gujja S."/>
            <person name="Hansen M."/>
            <person name="Howarth C."/>
            <person name="Imamovic A."/>
            <person name="Ireland A."/>
            <person name="Larimer J."/>
            <person name="McCowan C."/>
            <person name="Murphy C."/>
            <person name="Pearson M."/>
            <person name="Poon T.W."/>
            <person name="Priest M."/>
            <person name="Roberts A."/>
            <person name="Saif S."/>
            <person name="Shea T."/>
            <person name="Sisk P."/>
            <person name="Sykes S."/>
            <person name="Wortman J."/>
            <person name="Nusbaum C."/>
            <person name="Birren B."/>
        </authorList>
    </citation>
    <scope>NUCLEOTIDE SEQUENCE [LARGE SCALE GENOMIC DNA]</scope>
    <source>
        <strain evidence="8 9">ACS-093-V-SCH5</strain>
    </source>
</reference>
<evidence type="ECO:0000256" key="6">
    <source>
        <dbReference type="SAM" id="SignalP"/>
    </source>
</evidence>
<organism evidence="8 9">
    <name type="scientific">Propionimicrobium lymphophilum ACS-093-V-SCH5</name>
    <dbReference type="NCBI Taxonomy" id="883161"/>
    <lineage>
        <taxon>Bacteria</taxon>
        <taxon>Bacillati</taxon>
        <taxon>Actinomycetota</taxon>
        <taxon>Actinomycetes</taxon>
        <taxon>Propionibacteriales</taxon>
        <taxon>Propionibacteriaceae</taxon>
        <taxon>Propionimicrobium</taxon>
    </lineage>
</organism>
<keyword evidence="6" id="KW-0732">Signal</keyword>
<dbReference type="CDD" id="cd13565">
    <property type="entry name" value="PBP2_PstS"/>
    <property type="match status" value="1"/>
</dbReference>
<dbReference type="HOGENOM" id="CLU_034528_0_0_11"/>
<evidence type="ECO:0000256" key="5">
    <source>
        <dbReference type="SAM" id="MobiDB-lite"/>
    </source>
</evidence>
<dbReference type="InterPro" id="IPR005673">
    <property type="entry name" value="ABC_phos-bd_PstS"/>
</dbReference>
<feature type="region of interest" description="Disordered" evidence="5">
    <location>
        <begin position="27"/>
        <end position="49"/>
    </location>
</feature>
<dbReference type="NCBIfam" id="TIGR00975">
    <property type="entry name" value="3a0107s03"/>
    <property type="match status" value="1"/>
</dbReference>
<evidence type="ECO:0000256" key="4">
    <source>
        <dbReference type="PIRNR" id="PIRNR002756"/>
    </source>
</evidence>
<evidence type="ECO:0000256" key="1">
    <source>
        <dbReference type="ARBA" id="ARBA00008725"/>
    </source>
</evidence>
<dbReference type="InterPro" id="IPR024370">
    <property type="entry name" value="PBP_domain"/>
</dbReference>